<evidence type="ECO:0000313" key="9">
    <source>
        <dbReference type="EMBL" id="SDI46143.1"/>
    </source>
</evidence>
<dbReference type="Pfam" id="PF00005">
    <property type="entry name" value="ABC_tran"/>
    <property type="match status" value="1"/>
</dbReference>
<evidence type="ECO:0000259" key="8">
    <source>
        <dbReference type="PROSITE" id="PS50893"/>
    </source>
</evidence>
<gene>
    <name evidence="9" type="ORF">SAMN05216466_12393</name>
</gene>
<feature type="domain" description="ABC transporter" evidence="8">
    <location>
        <begin position="2"/>
        <end position="259"/>
    </location>
</feature>
<keyword evidence="6" id="KW-1278">Translocase</keyword>
<dbReference type="InterPro" id="IPR003593">
    <property type="entry name" value="AAA+_ATPase"/>
</dbReference>
<keyword evidence="1" id="KW-0813">Transport</keyword>
<organism evidence="9 10">
    <name type="scientific">Paraburkholderia phenazinium</name>
    <dbReference type="NCBI Taxonomy" id="60549"/>
    <lineage>
        <taxon>Bacteria</taxon>
        <taxon>Pseudomonadati</taxon>
        <taxon>Pseudomonadota</taxon>
        <taxon>Betaproteobacteria</taxon>
        <taxon>Burkholderiales</taxon>
        <taxon>Burkholderiaceae</taxon>
        <taxon>Paraburkholderia</taxon>
    </lineage>
</organism>
<sequence>MLIASNLSVTRGETAVLRSLSLAVKPGALTALLGRNGVGKSTLLKALAGEFDGAGAMRALRMSGELTLNGEPLHAIPPQRLALLRAVLPQSSQPVFPFSVEEIVLLGRYPHVRGGAPSRRDREIVGEALALAEASGLAGREITTLSGGELARVQFARVLAQLWPVASVNPDQGGAMPRYLLLDEPTAALDIAHQHGLLATVRDMARRWNLGVLAIVHDPNLAARHADTIALLAQGTIIAQGTPHEIMRPELIERCYGFAVRMLDSGTETAPVAVPA</sequence>
<dbReference type="InterPro" id="IPR027417">
    <property type="entry name" value="P-loop_NTPase"/>
</dbReference>
<keyword evidence="5 9" id="KW-0067">ATP-binding</keyword>
<dbReference type="NCBIfam" id="NF010067">
    <property type="entry name" value="PRK13547.1"/>
    <property type="match status" value="1"/>
</dbReference>
<evidence type="ECO:0000256" key="7">
    <source>
        <dbReference type="ARBA" id="ARBA00037066"/>
    </source>
</evidence>
<dbReference type="SUPFAM" id="SSF52540">
    <property type="entry name" value="P-loop containing nucleoside triphosphate hydrolases"/>
    <property type="match status" value="1"/>
</dbReference>
<dbReference type="EMBL" id="FNCJ01000023">
    <property type="protein sequence ID" value="SDI46143.1"/>
    <property type="molecule type" value="Genomic_DNA"/>
</dbReference>
<dbReference type="PROSITE" id="PS50893">
    <property type="entry name" value="ABC_TRANSPORTER_2"/>
    <property type="match status" value="1"/>
</dbReference>
<dbReference type="InterPro" id="IPR017871">
    <property type="entry name" value="ABC_transporter-like_CS"/>
</dbReference>
<reference evidence="9 10" key="1">
    <citation type="submission" date="2016-10" db="EMBL/GenBank/DDBJ databases">
        <authorList>
            <person name="de Groot N.N."/>
        </authorList>
    </citation>
    <scope>NUCLEOTIDE SEQUENCE [LARGE SCALE GENOMIC DNA]</scope>
    <source>
        <strain evidence="9 10">LMG 2247</strain>
    </source>
</reference>
<dbReference type="AlphaFoldDB" id="A0A1G8KS03"/>
<dbReference type="RefSeq" id="WP_090693457.1">
    <property type="nucleotide sequence ID" value="NZ_CADERL010000026.1"/>
</dbReference>
<dbReference type="PANTHER" id="PTHR42794:SF1">
    <property type="entry name" value="HEMIN IMPORT ATP-BINDING PROTEIN HMUV"/>
    <property type="match status" value="1"/>
</dbReference>
<dbReference type="PROSITE" id="PS00211">
    <property type="entry name" value="ABC_TRANSPORTER_1"/>
    <property type="match status" value="1"/>
</dbReference>
<dbReference type="GO" id="GO:0016887">
    <property type="term" value="F:ATP hydrolysis activity"/>
    <property type="evidence" value="ECO:0007669"/>
    <property type="project" value="InterPro"/>
</dbReference>
<proteinExistence type="predicted"/>
<evidence type="ECO:0000256" key="5">
    <source>
        <dbReference type="ARBA" id="ARBA00022840"/>
    </source>
</evidence>
<evidence type="ECO:0000313" key="10">
    <source>
        <dbReference type="Proteomes" id="UP000199706"/>
    </source>
</evidence>
<dbReference type="SMART" id="SM00382">
    <property type="entry name" value="AAA"/>
    <property type="match status" value="1"/>
</dbReference>
<keyword evidence="3" id="KW-0472">Membrane</keyword>
<dbReference type="NCBIfam" id="NF010068">
    <property type="entry name" value="PRK13548.1"/>
    <property type="match status" value="1"/>
</dbReference>
<dbReference type="OrthoDB" id="5296765at2"/>
<evidence type="ECO:0000256" key="4">
    <source>
        <dbReference type="ARBA" id="ARBA00022741"/>
    </source>
</evidence>
<dbReference type="Gene3D" id="3.40.50.300">
    <property type="entry name" value="P-loop containing nucleotide triphosphate hydrolases"/>
    <property type="match status" value="1"/>
</dbReference>
<comment type="function">
    <text evidence="7">Part of the ABC transporter complex HmuTUV involved in hemin import. Responsible for energy coupling to the transport system.</text>
</comment>
<dbReference type="GO" id="GO:0005524">
    <property type="term" value="F:ATP binding"/>
    <property type="evidence" value="ECO:0007669"/>
    <property type="project" value="UniProtKB-KW"/>
</dbReference>
<name>A0A1G8KS03_9BURK</name>
<evidence type="ECO:0000256" key="3">
    <source>
        <dbReference type="ARBA" id="ARBA00022519"/>
    </source>
</evidence>
<dbReference type="CDD" id="cd03214">
    <property type="entry name" value="ABC_Iron-Siderophores_B12_Hemin"/>
    <property type="match status" value="1"/>
</dbReference>
<evidence type="ECO:0000256" key="6">
    <source>
        <dbReference type="ARBA" id="ARBA00022967"/>
    </source>
</evidence>
<dbReference type="PANTHER" id="PTHR42794">
    <property type="entry name" value="HEMIN IMPORT ATP-BINDING PROTEIN HMUV"/>
    <property type="match status" value="1"/>
</dbReference>
<dbReference type="Proteomes" id="UP000199706">
    <property type="component" value="Unassembled WGS sequence"/>
</dbReference>
<evidence type="ECO:0000256" key="2">
    <source>
        <dbReference type="ARBA" id="ARBA00022475"/>
    </source>
</evidence>
<accession>A0A1G8KS03</accession>
<evidence type="ECO:0000256" key="1">
    <source>
        <dbReference type="ARBA" id="ARBA00022448"/>
    </source>
</evidence>
<dbReference type="InterPro" id="IPR003439">
    <property type="entry name" value="ABC_transporter-like_ATP-bd"/>
</dbReference>
<keyword evidence="2" id="KW-1003">Cell membrane</keyword>
<keyword evidence="4" id="KW-0547">Nucleotide-binding</keyword>
<keyword evidence="3" id="KW-0997">Cell inner membrane</keyword>
<protein>
    <submittedName>
        <fullName evidence="9">Iron complex transport system ATP-binding protein</fullName>
    </submittedName>
</protein>